<dbReference type="EMBL" id="AOTZ01000006">
    <property type="protein sequence ID" value="EZP76182.1"/>
    <property type="molecule type" value="Genomic_DNA"/>
</dbReference>
<dbReference type="AlphaFoldDB" id="A0ABC9VCW8"/>
<gene>
    <name evidence="2" type="ORF">H839_12934</name>
</gene>
<reference evidence="2 3" key="1">
    <citation type="journal article" date="2014" name="Appl. Microbiol. Biotechnol.">
        <title>Transformable facultative thermophile Geobacillus stearothermophilus NUB3621 as a host strain for metabolic engineering.</title>
        <authorList>
            <person name="Blanchard K."/>
            <person name="Robic S."/>
            <person name="Matsumura I."/>
        </authorList>
    </citation>
    <scope>NUCLEOTIDE SEQUENCE [LARGE SCALE GENOMIC DNA]</scope>
    <source>
        <strain evidence="2 3">NUB3621</strain>
    </source>
</reference>
<dbReference type="Proteomes" id="UP000023566">
    <property type="component" value="Chromosome"/>
</dbReference>
<evidence type="ECO:0008006" key="4">
    <source>
        <dbReference type="Google" id="ProtNLM"/>
    </source>
</evidence>
<feature type="transmembrane region" description="Helical" evidence="1">
    <location>
        <begin position="81"/>
        <end position="99"/>
    </location>
</feature>
<keyword evidence="1" id="KW-0472">Membrane</keyword>
<accession>A0ABC9VCW8</accession>
<proteinExistence type="predicted"/>
<organism evidence="2 3">
    <name type="scientific">Parageobacillus genomosp. 1</name>
    <dbReference type="NCBI Taxonomy" id="1295642"/>
    <lineage>
        <taxon>Bacteria</taxon>
        <taxon>Bacillati</taxon>
        <taxon>Bacillota</taxon>
        <taxon>Bacilli</taxon>
        <taxon>Bacillales</taxon>
        <taxon>Anoxybacillaceae</taxon>
        <taxon>Parageobacillus</taxon>
    </lineage>
</organism>
<evidence type="ECO:0000256" key="1">
    <source>
        <dbReference type="SAM" id="Phobius"/>
    </source>
</evidence>
<name>A0ABC9VCW8_9BACL</name>
<feature type="transmembrane region" description="Helical" evidence="1">
    <location>
        <begin position="111"/>
        <end position="131"/>
    </location>
</feature>
<sequence length="179" mass="21143">MDEQRREIIVREIEYWKRSRLLPEQYCNYLLALYTEGGYQKRLRDRFPARRRTMLTFLFAAIICLLLPASALVIYFTELSFVLQMLLFALFFFLCLIAIRMWKGKGNIIHLPLISSAFIFLIASIKIGEYYFPKQKMVTALTVFVNCLIWIWLGKQFRLLYFLLSGIIGTGILMVFLLL</sequence>
<keyword evidence="1" id="KW-0812">Transmembrane</keyword>
<feature type="transmembrane region" description="Helical" evidence="1">
    <location>
        <begin position="160"/>
        <end position="178"/>
    </location>
</feature>
<keyword evidence="3" id="KW-1185">Reference proteome</keyword>
<evidence type="ECO:0000313" key="2">
    <source>
        <dbReference type="EMBL" id="EZP76182.1"/>
    </source>
</evidence>
<feature type="transmembrane region" description="Helical" evidence="1">
    <location>
        <begin position="137"/>
        <end position="153"/>
    </location>
</feature>
<feature type="transmembrane region" description="Helical" evidence="1">
    <location>
        <begin position="54"/>
        <end position="75"/>
    </location>
</feature>
<protein>
    <recommendedName>
        <fullName evidence="4">DUF1129 domain-containing protein</fullName>
    </recommendedName>
</protein>
<dbReference type="RefSeq" id="WP_043905505.1">
    <property type="nucleotide sequence ID" value="NZ_CM002692.1"/>
</dbReference>
<evidence type="ECO:0000313" key="3">
    <source>
        <dbReference type="Proteomes" id="UP000023566"/>
    </source>
</evidence>
<comment type="caution">
    <text evidence="2">The sequence shown here is derived from an EMBL/GenBank/DDBJ whole genome shotgun (WGS) entry which is preliminary data.</text>
</comment>
<keyword evidence="1" id="KW-1133">Transmembrane helix</keyword>